<evidence type="ECO:0000256" key="1">
    <source>
        <dbReference type="ARBA" id="ARBA00004202"/>
    </source>
</evidence>
<keyword evidence="4" id="KW-0547">Nucleotide-binding</keyword>
<dbReference type="NCBIfam" id="TIGR01727">
    <property type="entry name" value="oligo_HPY"/>
    <property type="match status" value="1"/>
</dbReference>
<dbReference type="FunFam" id="3.40.50.300:FF:000016">
    <property type="entry name" value="Oligopeptide ABC transporter ATP-binding component"/>
    <property type="match status" value="1"/>
</dbReference>
<evidence type="ECO:0000313" key="15">
    <source>
        <dbReference type="Proteomes" id="UP000198882"/>
    </source>
</evidence>
<dbReference type="GO" id="GO:0015413">
    <property type="term" value="F:ABC-type nickel transporter activity"/>
    <property type="evidence" value="ECO:0007669"/>
    <property type="project" value="UniProtKB-EC"/>
</dbReference>
<dbReference type="PANTHER" id="PTHR43297:SF13">
    <property type="entry name" value="NICKEL ABC TRANSPORTER, ATP-BINDING PROTEIN"/>
    <property type="match status" value="1"/>
</dbReference>
<evidence type="ECO:0000313" key="14">
    <source>
        <dbReference type="EMBL" id="SDJ96045.1"/>
    </source>
</evidence>
<dbReference type="Pfam" id="PF08352">
    <property type="entry name" value="oligo_HPY"/>
    <property type="match status" value="1"/>
</dbReference>
<protein>
    <recommendedName>
        <fullName evidence="11">Nickel import system ATP-binding protein NikD</fullName>
        <ecNumber evidence="10">7.2.2.11</ecNumber>
    </recommendedName>
</protein>
<dbReference type="OrthoDB" id="18209at2157"/>
<keyword evidence="15" id="KW-1185">Reference proteome</keyword>
<dbReference type="GO" id="GO:0016887">
    <property type="term" value="F:ATP hydrolysis activity"/>
    <property type="evidence" value="ECO:0007669"/>
    <property type="project" value="InterPro"/>
</dbReference>
<dbReference type="EC" id="7.2.2.11" evidence="10"/>
<evidence type="ECO:0000256" key="6">
    <source>
        <dbReference type="ARBA" id="ARBA00022967"/>
    </source>
</evidence>
<dbReference type="SUPFAM" id="SSF52540">
    <property type="entry name" value="P-loop containing nucleoside triphosphate hydrolases"/>
    <property type="match status" value="1"/>
</dbReference>
<dbReference type="RefSeq" id="WP_090305030.1">
    <property type="nucleotide sequence ID" value="NZ_FNFE01000002.1"/>
</dbReference>
<dbReference type="STRING" id="1095776.SAMN04515672_1967"/>
<evidence type="ECO:0000256" key="12">
    <source>
        <dbReference type="ARBA" id="ARBA00048610"/>
    </source>
</evidence>
<keyword evidence="3" id="KW-1003">Cell membrane</keyword>
<evidence type="ECO:0000256" key="3">
    <source>
        <dbReference type="ARBA" id="ARBA00022475"/>
    </source>
</evidence>
<feature type="domain" description="ABC transporter" evidence="13">
    <location>
        <begin position="21"/>
        <end position="271"/>
    </location>
</feature>
<dbReference type="Pfam" id="PF00005">
    <property type="entry name" value="ABC_tran"/>
    <property type="match status" value="1"/>
</dbReference>
<dbReference type="InterPro" id="IPR017871">
    <property type="entry name" value="ABC_transporter-like_CS"/>
</dbReference>
<keyword evidence="5 14" id="KW-0067">ATP-binding</keyword>
<comment type="subcellular location">
    <subcellularLocation>
        <location evidence="1">Cell membrane</location>
        <topology evidence="1">Peripheral membrane protein</topology>
    </subcellularLocation>
</comment>
<keyword evidence="7" id="KW-0406">Ion transport</keyword>
<evidence type="ECO:0000256" key="10">
    <source>
        <dbReference type="ARBA" id="ARBA00039098"/>
    </source>
</evidence>
<organism evidence="14 15">
    <name type="scientific">Natronorubrum texcoconense</name>
    <dbReference type="NCBI Taxonomy" id="1095776"/>
    <lineage>
        <taxon>Archaea</taxon>
        <taxon>Methanobacteriati</taxon>
        <taxon>Methanobacteriota</taxon>
        <taxon>Stenosarchaea group</taxon>
        <taxon>Halobacteria</taxon>
        <taxon>Halobacteriales</taxon>
        <taxon>Natrialbaceae</taxon>
        <taxon>Natronorubrum</taxon>
    </lineage>
</organism>
<name>A0A1G8Y1R8_9EURY</name>
<dbReference type="InterPro" id="IPR050388">
    <property type="entry name" value="ABC_Ni/Peptide_Import"/>
</dbReference>
<dbReference type="AlphaFoldDB" id="A0A1G8Y1R8"/>
<dbReference type="EMBL" id="FNFE01000002">
    <property type="protein sequence ID" value="SDJ96045.1"/>
    <property type="molecule type" value="Genomic_DNA"/>
</dbReference>
<evidence type="ECO:0000256" key="8">
    <source>
        <dbReference type="ARBA" id="ARBA00023136"/>
    </source>
</evidence>
<keyword evidence="6" id="KW-1278">Translocase</keyword>
<dbReference type="PROSITE" id="PS00211">
    <property type="entry name" value="ABC_TRANSPORTER_1"/>
    <property type="match status" value="1"/>
</dbReference>
<accession>A0A1G8Y1R8</accession>
<dbReference type="InterPro" id="IPR013563">
    <property type="entry name" value="Oligopep_ABC_C"/>
</dbReference>
<dbReference type="SMART" id="SM00382">
    <property type="entry name" value="AAA"/>
    <property type="match status" value="1"/>
</dbReference>
<dbReference type="PROSITE" id="PS50893">
    <property type="entry name" value="ABC_TRANSPORTER_2"/>
    <property type="match status" value="1"/>
</dbReference>
<dbReference type="CDD" id="cd03257">
    <property type="entry name" value="ABC_NikE_OppD_transporters"/>
    <property type="match status" value="1"/>
</dbReference>
<dbReference type="GO" id="GO:0005524">
    <property type="term" value="F:ATP binding"/>
    <property type="evidence" value="ECO:0007669"/>
    <property type="project" value="UniProtKB-KW"/>
</dbReference>
<dbReference type="Gene3D" id="3.40.50.300">
    <property type="entry name" value="P-loop containing nucleotide triphosphate hydrolases"/>
    <property type="match status" value="1"/>
</dbReference>
<sequence>MTTEHDSTTTADDRSEATPLLTVENLRTRIRTERETIYAVDGVNFTVDRGETVCLVGESGSGKSVTCESLTGIVPQPPAEIVDGTVEFDGRRLLEATESELRTIRGSRIAHVFQNPQSALDPVCTVGDQFVEAITIHEEISPAAARERAIERFRAVGIPRASARIDDYPHEFSGGQRQRIAIAIALAADPDLLIADEPTTAVDVTVQARLIELLQGLTDGGMSILCITHDLRVVAALADRVLVMFGGTIVERATTEQLLTQPSHPYTQALLDSYDGLSRRADRSARGEIPTDGCRFRAECPHAVDVCAGPDQPTFAAVADREHHAVSCVHFGPEGDPEPILDDWREMRPISGGQQ</sequence>
<evidence type="ECO:0000256" key="4">
    <source>
        <dbReference type="ARBA" id="ARBA00022741"/>
    </source>
</evidence>
<dbReference type="InterPro" id="IPR003593">
    <property type="entry name" value="AAA+_ATPase"/>
</dbReference>
<dbReference type="PANTHER" id="PTHR43297">
    <property type="entry name" value="OLIGOPEPTIDE TRANSPORT ATP-BINDING PROTEIN APPD"/>
    <property type="match status" value="1"/>
</dbReference>
<keyword evidence="2" id="KW-0813">Transport</keyword>
<dbReference type="InterPro" id="IPR003439">
    <property type="entry name" value="ABC_transporter-like_ATP-bd"/>
</dbReference>
<gene>
    <name evidence="14" type="ORF">SAMN04515672_1967</name>
</gene>
<evidence type="ECO:0000256" key="2">
    <source>
        <dbReference type="ARBA" id="ARBA00022448"/>
    </source>
</evidence>
<dbReference type="GO" id="GO:0005886">
    <property type="term" value="C:plasma membrane"/>
    <property type="evidence" value="ECO:0007669"/>
    <property type="project" value="UniProtKB-SubCell"/>
</dbReference>
<reference evidence="15" key="1">
    <citation type="submission" date="2016-10" db="EMBL/GenBank/DDBJ databases">
        <authorList>
            <person name="Varghese N."/>
            <person name="Submissions S."/>
        </authorList>
    </citation>
    <scope>NUCLEOTIDE SEQUENCE [LARGE SCALE GENOMIC DNA]</scope>
    <source>
        <strain evidence="15">B4,CECT 8067,JCM 17497</strain>
    </source>
</reference>
<proteinExistence type="predicted"/>
<evidence type="ECO:0000256" key="11">
    <source>
        <dbReference type="ARBA" id="ARBA00044143"/>
    </source>
</evidence>
<evidence type="ECO:0000259" key="13">
    <source>
        <dbReference type="PROSITE" id="PS50893"/>
    </source>
</evidence>
<evidence type="ECO:0000256" key="5">
    <source>
        <dbReference type="ARBA" id="ARBA00022840"/>
    </source>
</evidence>
<comment type="catalytic activity">
    <reaction evidence="12">
        <text>Ni(2+)(out) + ATP + H2O = Ni(2+)(in) + ADP + phosphate + H(+)</text>
        <dbReference type="Rhea" id="RHEA:15557"/>
        <dbReference type="ChEBI" id="CHEBI:15377"/>
        <dbReference type="ChEBI" id="CHEBI:15378"/>
        <dbReference type="ChEBI" id="CHEBI:30616"/>
        <dbReference type="ChEBI" id="CHEBI:43474"/>
        <dbReference type="ChEBI" id="CHEBI:49786"/>
        <dbReference type="ChEBI" id="CHEBI:456216"/>
        <dbReference type="EC" id="7.2.2.11"/>
    </reaction>
    <physiologicalReaction direction="left-to-right" evidence="12">
        <dbReference type="Rhea" id="RHEA:15558"/>
    </physiologicalReaction>
</comment>
<comment type="subunit">
    <text evidence="9">The complex is composed of two ATP-binding proteins (NikD and NikE), two transmembrane proteins (NikB and NikC) and a solute-binding protein (NikA).</text>
</comment>
<dbReference type="Proteomes" id="UP000198882">
    <property type="component" value="Unassembled WGS sequence"/>
</dbReference>
<dbReference type="GO" id="GO:0015833">
    <property type="term" value="P:peptide transport"/>
    <property type="evidence" value="ECO:0007669"/>
    <property type="project" value="InterPro"/>
</dbReference>
<keyword evidence="8" id="KW-0472">Membrane</keyword>
<evidence type="ECO:0000256" key="7">
    <source>
        <dbReference type="ARBA" id="ARBA00023065"/>
    </source>
</evidence>
<evidence type="ECO:0000256" key="9">
    <source>
        <dbReference type="ARBA" id="ARBA00038669"/>
    </source>
</evidence>
<dbReference type="InterPro" id="IPR027417">
    <property type="entry name" value="P-loop_NTPase"/>
</dbReference>